<organism evidence="1 2">
    <name type="scientific">Dehalobacter restrictus</name>
    <dbReference type="NCBI Taxonomy" id="55583"/>
    <lineage>
        <taxon>Bacteria</taxon>
        <taxon>Bacillati</taxon>
        <taxon>Bacillota</taxon>
        <taxon>Clostridia</taxon>
        <taxon>Eubacteriales</taxon>
        <taxon>Desulfitobacteriaceae</taxon>
        <taxon>Dehalobacter</taxon>
    </lineage>
</organism>
<accession>A0A857DHV3</accession>
<dbReference type="Proteomes" id="UP000430508">
    <property type="component" value="Chromosome"/>
</dbReference>
<proteinExistence type="predicted"/>
<evidence type="ECO:0000313" key="2">
    <source>
        <dbReference type="Proteomes" id="UP000430508"/>
    </source>
</evidence>
<gene>
    <name evidence="1" type="ORF">GQ588_03655</name>
</gene>
<reference evidence="1 2" key="1">
    <citation type="submission" date="2019-12" db="EMBL/GenBank/DDBJ databases">
        <title>Sequence classification of anaerobic respiratory reductive dehalogenases: First we see many, then we see few.</title>
        <authorList>
            <person name="Molenda O."/>
            <person name="Puentes Jacome L.A."/>
            <person name="Cao X."/>
            <person name="Nesbo C.L."/>
            <person name="Tang S."/>
            <person name="Morson N."/>
            <person name="Patron J."/>
            <person name="Lomheim L."/>
            <person name="Wishart D.S."/>
            <person name="Edwards E.A."/>
        </authorList>
    </citation>
    <scope>NUCLEOTIDE SEQUENCE [LARGE SCALE GENOMIC DNA]</scope>
    <source>
        <strain evidence="1 2">12DCA</strain>
    </source>
</reference>
<name>A0A857DHV3_9FIRM</name>
<evidence type="ECO:0000313" key="1">
    <source>
        <dbReference type="EMBL" id="QGZ99805.1"/>
    </source>
</evidence>
<dbReference type="AlphaFoldDB" id="A0A857DHV3"/>
<sequence>MLMFDILPWHHLLSGGNADRPARHLLQGYYNINYQNKPYNNIKDAAYNLQHLFAIYCKKEKEIEK</sequence>
<dbReference type="EMBL" id="CP046996">
    <property type="protein sequence ID" value="QGZ99805.1"/>
    <property type="molecule type" value="Genomic_DNA"/>
</dbReference>
<dbReference type="RefSeq" id="WP_156804683.1">
    <property type="nucleotide sequence ID" value="NZ_CP046996.1"/>
</dbReference>
<protein>
    <submittedName>
        <fullName evidence="1">Uncharacterized protein</fullName>
    </submittedName>
</protein>